<evidence type="ECO:0000259" key="3">
    <source>
        <dbReference type="Pfam" id="PF04602"/>
    </source>
</evidence>
<feature type="transmembrane region" description="Helical" evidence="2">
    <location>
        <begin position="184"/>
        <end position="205"/>
    </location>
</feature>
<dbReference type="AlphaFoldDB" id="A0A542ZQ85"/>
<evidence type="ECO:0000313" key="4">
    <source>
        <dbReference type="EMBL" id="TQL62487.1"/>
    </source>
</evidence>
<feature type="transmembrane region" description="Helical" evidence="2">
    <location>
        <begin position="343"/>
        <end position="359"/>
    </location>
</feature>
<dbReference type="GO" id="GO:0052636">
    <property type="term" value="F:arabinosyltransferase activity"/>
    <property type="evidence" value="ECO:0007669"/>
    <property type="project" value="InterPro"/>
</dbReference>
<accession>A0A542ZQ85</accession>
<keyword evidence="5" id="KW-1185">Reference proteome</keyword>
<dbReference type="InterPro" id="IPR027451">
    <property type="entry name" value="EmbABC_dom1"/>
</dbReference>
<feature type="transmembrane region" description="Helical" evidence="2">
    <location>
        <begin position="6"/>
        <end position="25"/>
    </location>
</feature>
<dbReference type="InterPro" id="IPR007680">
    <property type="entry name" value="Arabino_trans_central"/>
</dbReference>
<feature type="transmembrane region" description="Helical" evidence="2">
    <location>
        <begin position="318"/>
        <end position="337"/>
    </location>
</feature>
<reference evidence="4 5" key="1">
    <citation type="submission" date="2019-06" db="EMBL/GenBank/DDBJ databases">
        <title>Sequencing the genomes of 1000 actinobacteria strains.</title>
        <authorList>
            <person name="Klenk H.-P."/>
        </authorList>
    </citation>
    <scope>NUCLEOTIDE SEQUENCE [LARGE SCALE GENOMIC DNA]</scope>
    <source>
        <strain evidence="4 5">DSM 8251</strain>
    </source>
</reference>
<keyword evidence="2" id="KW-0472">Membrane</keyword>
<feature type="transmembrane region" description="Helical" evidence="2">
    <location>
        <begin position="505"/>
        <end position="524"/>
    </location>
</feature>
<feature type="transmembrane region" description="Helical" evidence="2">
    <location>
        <begin position="289"/>
        <end position="306"/>
    </location>
</feature>
<comment type="caution">
    <text evidence="4">The sequence shown here is derived from an EMBL/GenBank/DDBJ whole genome shotgun (WGS) entry which is preliminary data.</text>
</comment>
<proteinExistence type="predicted"/>
<dbReference type="EMBL" id="VFOR01000001">
    <property type="protein sequence ID" value="TQL62487.1"/>
    <property type="molecule type" value="Genomic_DNA"/>
</dbReference>
<feature type="transmembrane region" description="Helical" evidence="2">
    <location>
        <begin position="412"/>
        <end position="433"/>
    </location>
</feature>
<feature type="region of interest" description="Disordered" evidence="1">
    <location>
        <begin position="940"/>
        <end position="972"/>
    </location>
</feature>
<evidence type="ECO:0000256" key="2">
    <source>
        <dbReference type="SAM" id="Phobius"/>
    </source>
</evidence>
<name>A0A542ZQ85_9ACTN</name>
<keyword evidence="2" id="KW-1133">Transmembrane helix</keyword>
<feature type="transmembrane region" description="Helical" evidence="2">
    <location>
        <begin position="562"/>
        <end position="580"/>
    </location>
</feature>
<feature type="transmembrane region" description="Helical" evidence="2">
    <location>
        <begin position="475"/>
        <end position="493"/>
    </location>
</feature>
<evidence type="ECO:0000313" key="5">
    <source>
        <dbReference type="Proteomes" id="UP000316196"/>
    </source>
</evidence>
<protein>
    <submittedName>
        <fullName evidence="4">Cell wall arabinan synthesis protein</fullName>
    </submittedName>
</protein>
<feature type="transmembrane region" description="Helical" evidence="2">
    <location>
        <begin position="600"/>
        <end position="624"/>
    </location>
</feature>
<dbReference type="Pfam" id="PF04602">
    <property type="entry name" value="Arabinose_trans"/>
    <property type="match status" value="1"/>
</dbReference>
<gene>
    <name evidence="4" type="ORF">FB460_0264</name>
</gene>
<keyword evidence="2" id="KW-0812">Transmembrane</keyword>
<dbReference type="GO" id="GO:0071766">
    <property type="term" value="P:Actinobacterium-type cell wall biogenesis"/>
    <property type="evidence" value="ECO:0007669"/>
    <property type="project" value="InterPro"/>
</dbReference>
<dbReference type="RefSeq" id="WP_246044274.1">
    <property type="nucleotide sequence ID" value="NZ_BAAAMD010000003.1"/>
</dbReference>
<sequence length="972" mass="104915">MWRVHLPIAALALVAGMLLALFPLMPVMERTLHYSWSSTEGDVEVPLNPYRPAGITVTISGDVPEGPLMETVRSADPMLQEQALEVERRGDELEARIGGASVSHSFPEKTTDPLYLEIDEEALVMTSTPGRVDTTEEHSIIREDHRPAIDSLALTPEAQAAGTRIDVSMRADTRFDTRPTRAKIIVGVAAGVMLMAAFVLLAWAAPRRPPPSSRWRPRWEDAAVLFATAFGVVAGGATDDDGFIRLIAGTAETNGFIGNYVRWNNVPEAPFGWQYQIIARLGEISWEPVWLRLWPWVLALVGWGILRHGLLPRLIPGAGRWSRAALTATFLLGWLVYGNSLRPELFFAVGTAIVLLLVLDAHTRESLVPLVLACAVASWTIGTGPTGLWAVTPLILAAPMLWRWIRRRPVWEYAAAGILGLASLGSVFLAMFADQSLGTVIAATDARTAYGPIYPVWMDPLRYFRLFMSFATRQIVTYWAVLALGAVLVLVAGRRLPRVPGVDVRACRLMVWTALALVPVMAVSPTKLPHHFGALILIGPLAAGVVVHVMLADEPPERLRPWLTGALVGLTAAFTGLAFHRANTWWKLGTLGHIADTKPLAIAGVPLWPGLVAAGIALGIVAWWTQRRRRAIVRFWAVVLAVAQVGFTVGTFANTAQAMARRDPLTPGGPYTMGAAALDAMRADGCRLEESLAVELDPAAGVLDLEPAAKQRMRTDPGIGLPVWRAEGRDSFESGWIDIPDAVSTGELPIVIPVAGADEAHRVRVEYDDGTTEDLDPILKFLGTSDYSDIRIHPPTGASTFRVVAESDGPATWRRNILDGAPAPGPNGELVDFVVAAPRVPEVTPFTDLVDDATVATAWNLAFFTPCLDQPAPHPGTVEIPDFILSDSERPGSIAFQSKNGGPFASAIGLREPVRIPLYVPGDHDESALNALDLIELRGPDTPELAPSRNAEAPRSGWNVGPDIALPGAGGS</sequence>
<dbReference type="Gene3D" id="2.60.120.610">
    <property type="entry name" value="arabinofuranosyltransferase like domain"/>
    <property type="match status" value="1"/>
</dbReference>
<feature type="domain" description="Arabinofuranosyltransferase central" evidence="3">
    <location>
        <begin position="179"/>
        <end position="626"/>
    </location>
</feature>
<evidence type="ECO:0000256" key="1">
    <source>
        <dbReference type="SAM" id="MobiDB-lite"/>
    </source>
</evidence>
<organism evidence="4 5">
    <name type="scientific">Propioniferax innocua</name>
    <dbReference type="NCBI Taxonomy" id="1753"/>
    <lineage>
        <taxon>Bacteria</taxon>
        <taxon>Bacillati</taxon>
        <taxon>Actinomycetota</taxon>
        <taxon>Actinomycetes</taxon>
        <taxon>Propionibacteriales</taxon>
        <taxon>Propionibacteriaceae</taxon>
        <taxon>Propioniferax</taxon>
    </lineage>
</organism>
<dbReference type="Gene3D" id="3.40.190.160">
    <property type="match status" value="1"/>
</dbReference>
<feature type="transmembrane region" description="Helical" evidence="2">
    <location>
        <begin position="530"/>
        <end position="550"/>
    </location>
</feature>
<dbReference type="Proteomes" id="UP000316196">
    <property type="component" value="Unassembled WGS sequence"/>
</dbReference>
<feature type="transmembrane region" description="Helical" evidence="2">
    <location>
        <begin position="631"/>
        <end position="653"/>
    </location>
</feature>